<dbReference type="InterPro" id="IPR022002">
    <property type="entry name" value="ChsH2_Znr"/>
</dbReference>
<gene>
    <name evidence="3" type="ORF">GCM10010468_06010</name>
</gene>
<proteinExistence type="predicted"/>
<dbReference type="PANTHER" id="PTHR34075:SF5">
    <property type="entry name" value="BLR3430 PROTEIN"/>
    <property type="match status" value="1"/>
</dbReference>
<sequence>MRMEADRDSAPWWDGVDRGEVLLQQCADCGVKRFPARAVCNRCQGRKSVWVPAEGTGRIYSWIVNHQKFMPDVPVPYAVLCVRLDEGEHILMYGNLVEGDPTQITQGMRVEAVIVEGLVQWRPLSR</sequence>
<feature type="domain" description="ChsH2 rubredoxin-like zinc ribbon" evidence="2">
    <location>
        <begin position="13"/>
        <end position="46"/>
    </location>
</feature>
<evidence type="ECO:0000313" key="4">
    <source>
        <dbReference type="Proteomes" id="UP001501237"/>
    </source>
</evidence>
<comment type="caution">
    <text evidence="3">The sequence shown here is derived from an EMBL/GenBank/DDBJ whole genome shotgun (WGS) entry which is preliminary data.</text>
</comment>
<accession>A0ABP6Q0N6</accession>
<dbReference type="InterPro" id="IPR002878">
    <property type="entry name" value="ChsH2_C"/>
</dbReference>
<dbReference type="InterPro" id="IPR052513">
    <property type="entry name" value="Thioester_dehydratase-like"/>
</dbReference>
<organism evidence="3 4">
    <name type="scientific">Actinocorallia longicatena</name>
    <dbReference type="NCBI Taxonomy" id="111803"/>
    <lineage>
        <taxon>Bacteria</taxon>
        <taxon>Bacillati</taxon>
        <taxon>Actinomycetota</taxon>
        <taxon>Actinomycetes</taxon>
        <taxon>Streptosporangiales</taxon>
        <taxon>Thermomonosporaceae</taxon>
        <taxon>Actinocorallia</taxon>
    </lineage>
</organism>
<protein>
    <submittedName>
        <fullName evidence="3">OB-fold domain-containing protein</fullName>
    </submittedName>
</protein>
<evidence type="ECO:0000259" key="1">
    <source>
        <dbReference type="Pfam" id="PF01796"/>
    </source>
</evidence>
<dbReference type="PANTHER" id="PTHR34075">
    <property type="entry name" value="BLR3430 PROTEIN"/>
    <property type="match status" value="1"/>
</dbReference>
<dbReference type="RefSeq" id="WP_344821843.1">
    <property type="nucleotide sequence ID" value="NZ_BAAAUV010000002.1"/>
</dbReference>
<dbReference type="Gene3D" id="6.10.30.10">
    <property type="match status" value="1"/>
</dbReference>
<dbReference type="EMBL" id="BAAAUV010000002">
    <property type="protein sequence ID" value="GAA3195728.1"/>
    <property type="molecule type" value="Genomic_DNA"/>
</dbReference>
<dbReference type="SUPFAM" id="SSF50249">
    <property type="entry name" value="Nucleic acid-binding proteins"/>
    <property type="match status" value="1"/>
</dbReference>
<evidence type="ECO:0000259" key="2">
    <source>
        <dbReference type="Pfam" id="PF12172"/>
    </source>
</evidence>
<dbReference type="Proteomes" id="UP001501237">
    <property type="component" value="Unassembled WGS sequence"/>
</dbReference>
<reference evidence="4" key="1">
    <citation type="journal article" date="2019" name="Int. J. Syst. Evol. Microbiol.">
        <title>The Global Catalogue of Microorganisms (GCM) 10K type strain sequencing project: providing services to taxonomists for standard genome sequencing and annotation.</title>
        <authorList>
            <consortium name="The Broad Institute Genomics Platform"/>
            <consortium name="The Broad Institute Genome Sequencing Center for Infectious Disease"/>
            <person name="Wu L."/>
            <person name="Ma J."/>
        </authorList>
    </citation>
    <scope>NUCLEOTIDE SEQUENCE [LARGE SCALE GENOMIC DNA]</scope>
    <source>
        <strain evidence="4">JCM 9377</strain>
    </source>
</reference>
<name>A0ABP6Q0N6_9ACTN</name>
<dbReference type="Pfam" id="PF12172">
    <property type="entry name" value="zf-ChsH2"/>
    <property type="match status" value="1"/>
</dbReference>
<feature type="domain" description="ChsH2 C-terminal OB-fold" evidence="1">
    <location>
        <begin position="50"/>
        <end position="114"/>
    </location>
</feature>
<dbReference type="Pfam" id="PF01796">
    <property type="entry name" value="OB_ChsH2_C"/>
    <property type="match status" value="1"/>
</dbReference>
<dbReference type="InterPro" id="IPR012340">
    <property type="entry name" value="NA-bd_OB-fold"/>
</dbReference>
<evidence type="ECO:0000313" key="3">
    <source>
        <dbReference type="EMBL" id="GAA3195728.1"/>
    </source>
</evidence>
<keyword evidence="4" id="KW-1185">Reference proteome</keyword>